<feature type="domain" description="CSD" evidence="4">
    <location>
        <begin position="25"/>
        <end position="89"/>
    </location>
</feature>
<gene>
    <name evidence="5" type="ORF">GCWU000182_001252</name>
</gene>
<dbReference type="SMART" id="SM00357">
    <property type="entry name" value="CSP"/>
    <property type="match status" value="1"/>
</dbReference>
<comment type="subcellular location">
    <subcellularLocation>
        <location evidence="1 3">Cytoplasm</location>
    </subcellularLocation>
</comment>
<evidence type="ECO:0000313" key="6">
    <source>
        <dbReference type="Proteomes" id="UP000019050"/>
    </source>
</evidence>
<dbReference type="InterPro" id="IPR012340">
    <property type="entry name" value="NA-bd_OB-fold"/>
</dbReference>
<dbReference type="PROSITE" id="PS51857">
    <property type="entry name" value="CSD_2"/>
    <property type="match status" value="1"/>
</dbReference>
<evidence type="ECO:0000313" key="5">
    <source>
        <dbReference type="EMBL" id="ESK65091.1"/>
    </source>
</evidence>
<accession>W1Q230</accession>
<dbReference type="CDD" id="cd04458">
    <property type="entry name" value="CSP_CDS"/>
    <property type="match status" value="1"/>
</dbReference>
<dbReference type="FunFam" id="2.40.50.140:FF:000006">
    <property type="entry name" value="Cold shock protein CspC"/>
    <property type="match status" value="1"/>
</dbReference>
<dbReference type="PANTHER" id="PTHR46109">
    <property type="entry name" value="PROTEIN LIN-28"/>
    <property type="match status" value="1"/>
</dbReference>
<dbReference type="GO" id="GO:0005737">
    <property type="term" value="C:cytoplasm"/>
    <property type="evidence" value="ECO:0007669"/>
    <property type="project" value="UniProtKB-SubCell"/>
</dbReference>
<keyword evidence="6" id="KW-1185">Reference proteome</keyword>
<dbReference type="STRING" id="592010.GCWU000182_001252"/>
<reference evidence="5" key="1">
    <citation type="submission" date="2013-06" db="EMBL/GenBank/DDBJ databases">
        <authorList>
            <person name="Weinstock G."/>
            <person name="Sodergren E."/>
            <person name="Clifton S."/>
            <person name="Fulton L."/>
            <person name="Fulton B."/>
            <person name="Courtney L."/>
            <person name="Fronick C."/>
            <person name="Harrison M."/>
            <person name="Strong C."/>
            <person name="Farmer C."/>
            <person name="Delahaunty K."/>
            <person name="Markovic C."/>
            <person name="Hall O."/>
            <person name="Minx P."/>
            <person name="Tomlinson C."/>
            <person name="Mitreva M."/>
            <person name="Nelson J."/>
            <person name="Hou S."/>
            <person name="Wollam A."/>
            <person name="Pepin K.H."/>
            <person name="Johnson M."/>
            <person name="Bhonagiri V."/>
            <person name="Nash W.E."/>
            <person name="Warren W."/>
            <person name="Chinwalla A."/>
            <person name="Mardis E.R."/>
            <person name="Wilson R.K."/>
        </authorList>
    </citation>
    <scope>NUCLEOTIDE SEQUENCE [LARGE SCALE GENOMIC DNA]</scope>
    <source>
        <strain evidence="5">ATCC 49176</strain>
    </source>
</reference>
<dbReference type="InterPro" id="IPR011129">
    <property type="entry name" value="CSD"/>
</dbReference>
<dbReference type="GO" id="GO:0031054">
    <property type="term" value="P:pre-miRNA processing"/>
    <property type="evidence" value="ECO:0007669"/>
    <property type="project" value="TreeGrafter"/>
</dbReference>
<dbReference type="PANTHER" id="PTHR46109:SF1">
    <property type="entry name" value="PROTEIN LIN-28 HOMOLOG"/>
    <property type="match status" value="1"/>
</dbReference>
<evidence type="ECO:0000256" key="1">
    <source>
        <dbReference type="ARBA" id="ARBA00004496"/>
    </source>
</evidence>
<dbReference type="GO" id="GO:0051252">
    <property type="term" value="P:regulation of RNA metabolic process"/>
    <property type="evidence" value="ECO:0007669"/>
    <property type="project" value="UniProtKB-ARBA"/>
</dbReference>
<protein>
    <submittedName>
        <fullName evidence="5">Cold shock protein CspB</fullName>
    </submittedName>
</protein>
<dbReference type="Gene3D" id="2.40.50.140">
    <property type="entry name" value="Nucleic acid-binding proteins"/>
    <property type="match status" value="1"/>
</dbReference>
<sequence length="90" mass="10187">MIKMHCFLLDYLNDVFHKKIRRKVMLNGTVKFFNVDKGFGFIAGQDGVDVFVHFSNIQADGFKTLNEGQTVSYDVQETSRGLQAINVVAI</sequence>
<name>W1Q230_ABIDE</name>
<dbReference type="HOGENOM" id="CLU_117621_7_0_9"/>
<evidence type="ECO:0000256" key="2">
    <source>
        <dbReference type="ARBA" id="ARBA00022490"/>
    </source>
</evidence>
<dbReference type="InterPro" id="IPR002059">
    <property type="entry name" value="CSP_DNA-bd"/>
</dbReference>
<evidence type="ECO:0000256" key="3">
    <source>
        <dbReference type="RuleBase" id="RU000408"/>
    </source>
</evidence>
<dbReference type="EMBL" id="ACIN03000013">
    <property type="protein sequence ID" value="ESK65091.1"/>
    <property type="molecule type" value="Genomic_DNA"/>
</dbReference>
<comment type="caution">
    <text evidence="5">The sequence shown here is derived from an EMBL/GenBank/DDBJ whole genome shotgun (WGS) entry which is preliminary data.</text>
</comment>
<dbReference type="eggNOG" id="COG1278">
    <property type="taxonomic scope" value="Bacteria"/>
</dbReference>
<organism evidence="5 6">
    <name type="scientific">Abiotrophia defectiva ATCC 49176</name>
    <dbReference type="NCBI Taxonomy" id="592010"/>
    <lineage>
        <taxon>Bacteria</taxon>
        <taxon>Bacillati</taxon>
        <taxon>Bacillota</taxon>
        <taxon>Bacilli</taxon>
        <taxon>Lactobacillales</taxon>
        <taxon>Aerococcaceae</taxon>
        <taxon>Abiotrophia</taxon>
    </lineage>
</organism>
<dbReference type="Proteomes" id="UP000019050">
    <property type="component" value="Unassembled WGS sequence"/>
</dbReference>
<dbReference type="Pfam" id="PF00313">
    <property type="entry name" value="CSD"/>
    <property type="match status" value="1"/>
</dbReference>
<dbReference type="AlphaFoldDB" id="W1Q230"/>
<dbReference type="PRINTS" id="PR00050">
    <property type="entry name" value="COLDSHOCK"/>
</dbReference>
<dbReference type="InterPro" id="IPR019844">
    <property type="entry name" value="CSD_CS"/>
</dbReference>
<proteinExistence type="predicted"/>
<keyword evidence="2" id="KW-0963">Cytoplasm</keyword>
<dbReference type="GO" id="GO:0003729">
    <property type="term" value="F:mRNA binding"/>
    <property type="evidence" value="ECO:0007669"/>
    <property type="project" value="TreeGrafter"/>
</dbReference>
<dbReference type="InterPro" id="IPR051373">
    <property type="entry name" value="Lin-28_RNA-binding"/>
</dbReference>
<evidence type="ECO:0000259" key="4">
    <source>
        <dbReference type="PROSITE" id="PS51857"/>
    </source>
</evidence>
<dbReference type="SUPFAM" id="SSF50249">
    <property type="entry name" value="Nucleic acid-binding proteins"/>
    <property type="match status" value="1"/>
</dbReference>
<dbReference type="PROSITE" id="PS00352">
    <property type="entry name" value="CSD_1"/>
    <property type="match status" value="1"/>
</dbReference>